<dbReference type="STRING" id="767519.SAMN05216559_2185"/>
<dbReference type="EMBL" id="FOZK01000002">
    <property type="protein sequence ID" value="SFR99302.1"/>
    <property type="molecule type" value="Genomic_DNA"/>
</dbReference>
<feature type="domain" description="J" evidence="10">
    <location>
        <begin position="3"/>
        <end position="56"/>
    </location>
</feature>
<organism evidence="12 13">
    <name type="scientific">Halomicrobium zhouii</name>
    <dbReference type="NCBI Taxonomy" id="767519"/>
    <lineage>
        <taxon>Archaea</taxon>
        <taxon>Methanobacteriati</taxon>
        <taxon>Methanobacteriota</taxon>
        <taxon>Stenosarchaea group</taxon>
        <taxon>Halobacteria</taxon>
        <taxon>Halobacteriales</taxon>
        <taxon>Haloarculaceae</taxon>
        <taxon>Halomicrobium</taxon>
    </lineage>
</organism>
<dbReference type="SMART" id="SM00271">
    <property type="entry name" value="DnaJ"/>
    <property type="match status" value="1"/>
</dbReference>
<protein>
    <submittedName>
        <fullName evidence="12">Ferredoxin</fullName>
    </submittedName>
</protein>
<dbReference type="InterPro" id="IPR036869">
    <property type="entry name" value="J_dom_sf"/>
</dbReference>
<keyword evidence="13" id="KW-1185">Reference proteome</keyword>
<evidence type="ECO:0000256" key="9">
    <source>
        <dbReference type="SAM" id="MobiDB-lite"/>
    </source>
</evidence>
<accession>A0A1I6L7B8</accession>
<evidence type="ECO:0000256" key="8">
    <source>
        <dbReference type="ARBA" id="ARBA00034078"/>
    </source>
</evidence>
<keyword evidence="3" id="KW-0001">2Fe-2S</keyword>
<reference evidence="12 13" key="1">
    <citation type="submission" date="2016-10" db="EMBL/GenBank/DDBJ databases">
        <authorList>
            <person name="de Groot N.N."/>
        </authorList>
    </citation>
    <scope>NUCLEOTIDE SEQUENCE [LARGE SCALE GENOMIC DNA]</scope>
    <source>
        <strain evidence="12 13">CGMCC 1.10457</strain>
    </source>
</reference>
<evidence type="ECO:0000313" key="13">
    <source>
        <dbReference type="Proteomes" id="UP000199062"/>
    </source>
</evidence>
<dbReference type="PANTHER" id="PTHR43112:SF3">
    <property type="entry name" value="FERREDOXIN-2, CHLOROPLASTIC"/>
    <property type="match status" value="1"/>
</dbReference>
<dbReference type="SUPFAM" id="SSF54292">
    <property type="entry name" value="2Fe-2S ferredoxin-like"/>
    <property type="match status" value="1"/>
</dbReference>
<dbReference type="InterPro" id="IPR012675">
    <property type="entry name" value="Beta-grasp_dom_sf"/>
</dbReference>
<dbReference type="GO" id="GO:0051537">
    <property type="term" value="F:2 iron, 2 sulfur cluster binding"/>
    <property type="evidence" value="ECO:0007669"/>
    <property type="project" value="UniProtKB-KW"/>
</dbReference>
<keyword evidence="7" id="KW-0411">Iron-sulfur</keyword>
<dbReference type="SUPFAM" id="SSF46565">
    <property type="entry name" value="Chaperone J-domain"/>
    <property type="match status" value="1"/>
</dbReference>
<sequence length="214" mass="23841">MDSPFDVLHLDPDADDEAVKQAYRRRVKEAHPDHGGSKAEFQRVRAAYEAIKAGETLPESWPEPEVEQATEPEDQDPLVEYLDYEVLADNGWELTDEDLFEKAAAANLDGEDYGQFRVEERDTLLEAAEEHGFTWPFSCRGGACANCAVAVVEGDLSLPVSHVLPSEMTDRGIRLSCVGEPITDDLKVVYNVKHLPALDELRLPPGPYEWASDD</sequence>
<dbReference type="PROSITE" id="PS51085">
    <property type="entry name" value="2FE2S_FER_2"/>
    <property type="match status" value="1"/>
</dbReference>
<dbReference type="PROSITE" id="PS50076">
    <property type="entry name" value="DNAJ_2"/>
    <property type="match status" value="1"/>
</dbReference>
<dbReference type="PANTHER" id="PTHR43112">
    <property type="entry name" value="FERREDOXIN"/>
    <property type="match status" value="1"/>
</dbReference>
<dbReference type="Gene3D" id="3.10.20.30">
    <property type="match status" value="1"/>
</dbReference>
<evidence type="ECO:0000256" key="6">
    <source>
        <dbReference type="ARBA" id="ARBA00023004"/>
    </source>
</evidence>
<dbReference type="InterPro" id="IPR036010">
    <property type="entry name" value="2Fe-2S_ferredoxin-like_sf"/>
</dbReference>
<gene>
    <name evidence="12" type="ORF">SAMN05216559_2185</name>
</gene>
<evidence type="ECO:0000256" key="7">
    <source>
        <dbReference type="ARBA" id="ARBA00023014"/>
    </source>
</evidence>
<keyword evidence="2" id="KW-0813">Transport</keyword>
<keyword evidence="6" id="KW-0408">Iron</keyword>
<feature type="domain" description="2Fe-2S ferredoxin-type" evidence="11">
    <location>
        <begin position="104"/>
        <end position="194"/>
    </location>
</feature>
<dbReference type="NCBIfam" id="NF041393">
    <property type="entry name" value="Frdxn_Halo"/>
    <property type="match status" value="1"/>
</dbReference>
<dbReference type="Pfam" id="PF00226">
    <property type="entry name" value="DnaJ"/>
    <property type="match status" value="1"/>
</dbReference>
<dbReference type="InterPro" id="IPR006058">
    <property type="entry name" value="2Fe2S_fd_BS"/>
</dbReference>
<feature type="region of interest" description="Disordered" evidence="9">
    <location>
        <begin position="54"/>
        <end position="74"/>
    </location>
</feature>
<dbReference type="InterPro" id="IPR053441">
    <property type="entry name" value="2Fe2S_Ferredoxin"/>
</dbReference>
<dbReference type="PROSITE" id="PS00197">
    <property type="entry name" value="2FE2S_FER_1"/>
    <property type="match status" value="1"/>
</dbReference>
<dbReference type="RefSeq" id="WP_089816569.1">
    <property type="nucleotide sequence ID" value="NZ_FOZK01000002.1"/>
</dbReference>
<comment type="cofactor">
    <cofactor evidence="8">
        <name>[2Fe-2S] cluster</name>
        <dbReference type="ChEBI" id="CHEBI:190135"/>
    </cofactor>
</comment>
<feature type="compositionally biased region" description="Acidic residues" evidence="9">
    <location>
        <begin position="62"/>
        <end position="74"/>
    </location>
</feature>
<evidence type="ECO:0000259" key="10">
    <source>
        <dbReference type="PROSITE" id="PS50076"/>
    </source>
</evidence>
<dbReference type="InterPro" id="IPR001041">
    <property type="entry name" value="2Fe-2S_ferredoxin-type"/>
</dbReference>
<dbReference type="AlphaFoldDB" id="A0A1I6L7B8"/>
<evidence type="ECO:0000313" key="12">
    <source>
        <dbReference type="EMBL" id="SFR99302.1"/>
    </source>
</evidence>
<dbReference type="Proteomes" id="UP000199062">
    <property type="component" value="Unassembled WGS sequence"/>
</dbReference>
<evidence type="ECO:0000256" key="2">
    <source>
        <dbReference type="ARBA" id="ARBA00022448"/>
    </source>
</evidence>
<keyword evidence="4" id="KW-0479">Metal-binding</keyword>
<dbReference type="CDD" id="cd00207">
    <property type="entry name" value="fer2"/>
    <property type="match status" value="1"/>
</dbReference>
<evidence type="ECO:0000259" key="11">
    <source>
        <dbReference type="PROSITE" id="PS51085"/>
    </source>
</evidence>
<evidence type="ECO:0000256" key="5">
    <source>
        <dbReference type="ARBA" id="ARBA00022982"/>
    </source>
</evidence>
<dbReference type="Gene3D" id="1.10.287.110">
    <property type="entry name" value="DnaJ domain"/>
    <property type="match status" value="1"/>
</dbReference>
<evidence type="ECO:0000256" key="4">
    <source>
        <dbReference type="ARBA" id="ARBA00022723"/>
    </source>
</evidence>
<keyword evidence="5" id="KW-0249">Electron transport</keyword>
<proteinExistence type="inferred from homology"/>
<name>A0A1I6L7B8_9EURY</name>
<evidence type="ECO:0000256" key="3">
    <source>
        <dbReference type="ARBA" id="ARBA00022714"/>
    </source>
</evidence>
<evidence type="ECO:0000256" key="1">
    <source>
        <dbReference type="ARBA" id="ARBA00007874"/>
    </source>
</evidence>
<dbReference type="CDD" id="cd06257">
    <property type="entry name" value="DnaJ"/>
    <property type="match status" value="1"/>
</dbReference>
<dbReference type="GO" id="GO:0046872">
    <property type="term" value="F:metal ion binding"/>
    <property type="evidence" value="ECO:0007669"/>
    <property type="project" value="UniProtKB-KW"/>
</dbReference>
<comment type="similarity">
    <text evidence="1">Belongs to the 2Fe2S plant-type ferredoxin family.</text>
</comment>
<dbReference type="Pfam" id="PF00111">
    <property type="entry name" value="Fer2"/>
    <property type="match status" value="1"/>
</dbReference>
<dbReference type="InterPro" id="IPR001623">
    <property type="entry name" value="DnaJ_domain"/>
</dbReference>
<dbReference type="OrthoDB" id="213270at2157"/>